<feature type="transmembrane region" description="Helical" evidence="1">
    <location>
        <begin position="61"/>
        <end position="80"/>
    </location>
</feature>
<sequence>MTRRENSHSTDLMWIRIFLRTVGVAALLAFAAAIMPGRWMIVIAGELGIEPFPDSPLTFYLARNLSLLYGYVGVLLMIIAGDLDRYRPLVRWTAIGTMSFGVMQWVADSMAGMPAWWTYGESTSTFLGGALLWWLDARTSKEANS</sequence>
<keyword evidence="1" id="KW-1133">Transmembrane helix</keyword>
<proteinExistence type="predicted"/>
<feature type="transmembrane region" description="Helical" evidence="1">
    <location>
        <begin position="89"/>
        <end position="107"/>
    </location>
</feature>
<keyword evidence="3" id="KW-1185">Reference proteome</keyword>
<keyword evidence="1" id="KW-0812">Transmembrane</keyword>
<reference evidence="2 3" key="1">
    <citation type="journal article" date="2013" name="Mar. Genomics">
        <title>Expression of sulfatases in Rhodopirellula baltica and the diversity of sulfatases in the genus Rhodopirellula.</title>
        <authorList>
            <person name="Wegner C.E."/>
            <person name="Richter-Heitmann T."/>
            <person name="Klindworth A."/>
            <person name="Klockow C."/>
            <person name="Richter M."/>
            <person name="Achstetter T."/>
            <person name="Glockner F.O."/>
            <person name="Harder J."/>
        </authorList>
    </citation>
    <scope>NUCLEOTIDE SEQUENCE [LARGE SCALE GENOMIC DNA]</scope>
    <source>
        <strain evidence="2 3">SM41</strain>
    </source>
</reference>
<dbReference type="AlphaFoldDB" id="M5U9S5"/>
<protein>
    <submittedName>
        <fullName evidence="2">Signal peptide protein</fullName>
    </submittedName>
</protein>
<accession>M5U9S5</accession>
<dbReference type="PATRIC" id="fig|1263870.3.peg.4205"/>
<evidence type="ECO:0000256" key="1">
    <source>
        <dbReference type="SAM" id="Phobius"/>
    </source>
</evidence>
<dbReference type="EMBL" id="ANOH01000273">
    <property type="protein sequence ID" value="EMI54606.1"/>
    <property type="molecule type" value="Genomic_DNA"/>
</dbReference>
<organism evidence="2 3">
    <name type="scientific">Rhodopirellula sallentina SM41</name>
    <dbReference type="NCBI Taxonomy" id="1263870"/>
    <lineage>
        <taxon>Bacteria</taxon>
        <taxon>Pseudomonadati</taxon>
        <taxon>Planctomycetota</taxon>
        <taxon>Planctomycetia</taxon>
        <taxon>Pirellulales</taxon>
        <taxon>Pirellulaceae</taxon>
        <taxon>Rhodopirellula</taxon>
    </lineage>
</organism>
<evidence type="ECO:0000313" key="2">
    <source>
        <dbReference type="EMBL" id="EMI54606.1"/>
    </source>
</evidence>
<gene>
    <name evidence="2" type="ORF">RSSM_03972</name>
</gene>
<keyword evidence="1" id="KW-0472">Membrane</keyword>
<feature type="transmembrane region" description="Helical" evidence="1">
    <location>
        <begin position="113"/>
        <end position="135"/>
    </location>
</feature>
<dbReference type="Proteomes" id="UP000011885">
    <property type="component" value="Unassembled WGS sequence"/>
</dbReference>
<evidence type="ECO:0000313" key="3">
    <source>
        <dbReference type="Proteomes" id="UP000011885"/>
    </source>
</evidence>
<feature type="transmembrane region" description="Helical" evidence="1">
    <location>
        <begin position="21"/>
        <end position="41"/>
    </location>
</feature>
<comment type="caution">
    <text evidence="2">The sequence shown here is derived from an EMBL/GenBank/DDBJ whole genome shotgun (WGS) entry which is preliminary data.</text>
</comment>
<name>M5U9S5_9BACT</name>